<dbReference type="SUPFAM" id="SSF47928">
    <property type="entry name" value="N-terminal domain of the delta subunit of the F1F0-ATP synthase"/>
    <property type="match status" value="1"/>
</dbReference>
<keyword evidence="7 8" id="KW-0066">ATP synthesis</keyword>
<proteinExistence type="inferred from homology"/>
<evidence type="ECO:0000256" key="5">
    <source>
        <dbReference type="ARBA" id="ARBA00023136"/>
    </source>
</evidence>
<organism evidence="9 10">
    <name type="scientific">Iodidimonas muriae</name>
    <dbReference type="NCBI Taxonomy" id="261467"/>
    <lineage>
        <taxon>Bacteria</taxon>
        <taxon>Pseudomonadati</taxon>
        <taxon>Pseudomonadota</taxon>
        <taxon>Alphaproteobacteria</taxon>
        <taxon>Iodidimonadales</taxon>
        <taxon>Iodidimonadaceae</taxon>
        <taxon>Iodidimonas</taxon>
    </lineage>
</organism>
<evidence type="ECO:0000256" key="2">
    <source>
        <dbReference type="ARBA" id="ARBA00022448"/>
    </source>
</evidence>
<gene>
    <name evidence="8 9" type="primary">atpH</name>
    <name evidence="9" type="ORF">GCM10007972_05880</name>
</gene>
<evidence type="ECO:0000256" key="6">
    <source>
        <dbReference type="ARBA" id="ARBA00023196"/>
    </source>
</evidence>
<keyword evidence="8" id="KW-1003">Cell membrane</keyword>
<dbReference type="Pfam" id="PF00213">
    <property type="entry name" value="OSCP"/>
    <property type="match status" value="1"/>
</dbReference>
<comment type="caution">
    <text evidence="9">The sequence shown here is derived from an EMBL/GenBank/DDBJ whole genome shotgun (WGS) entry which is preliminary data.</text>
</comment>
<name>A0ABQ2L959_9PROT</name>
<comment type="similarity">
    <text evidence="8">Belongs to the ATPase delta chain family.</text>
</comment>
<evidence type="ECO:0000256" key="7">
    <source>
        <dbReference type="ARBA" id="ARBA00023310"/>
    </source>
</evidence>
<evidence type="ECO:0000313" key="10">
    <source>
        <dbReference type="Proteomes" id="UP000602381"/>
    </source>
</evidence>
<keyword evidence="3 8" id="KW-0375">Hydrogen ion transport</keyword>
<comment type="function">
    <text evidence="8">F(1)F(0) ATP synthase produces ATP from ADP in the presence of a proton or sodium gradient. F-type ATPases consist of two structural domains, F(1) containing the extramembraneous catalytic core and F(0) containing the membrane proton channel, linked together by a central stalk and a peripheral stalk. During catalysis, ATP synthesis in the catalytic domain of F(1) is coupled via a rotary mechanism of the central stalk subunits to proton translocation.</text>
</comment>
<dbReference type="NCBIfam" id="NF004406">
    <property type="entry name" value="PRK05758.3-2"/>
    <property type="match status" value="1"/>
</dbReference>
<keyword evidence="10" id="KW-1185">Reference proteome</keyword>
<protein>
    <recommendedName>
        <fullName evidence="8">ATP synthase subunit delta</fullName>
    </recommendedName>
    <alternativeName>
        <fullName evidence="8">ATP synthase F(1) sector subunit delta</fullName>
    </alternativeName>
    <alternativeName>
        <fullName evidence="8">F-type ATPase subunit delta</fullName>
        <shortName evidence="8">F-ATPase subunit delta</shortName>
    </alternativeName>
</protein>
<dbReference type="InterPro" id="IPR000711">
    <property type="entry name" value="ATPase_OSCP/dsu"/>
</dbReference>
<dbReference type="PANTHER" id="PTHR11910">
    <property type="entry name" value="ATP SYNTHASE DELTA CHAIN"/>
    <property type="match status" value="1"/>
</dbReference>
<evidence type="ECO:0000256" key="1">
    <source>
        <dbReference type="ARBA" id="ARBA00004370"/>
    </source>
</evidence>
<keyword evidence="5 8" id="KW-0472">Membrane</keyword>
<evidence type="ECO:0000256" key="4">
    <source>
        <dbReference type="ARBA" id="ARBA00023065"/>
    </source>
</evidence>
<evidence type="ECO:0000256" key="8">
    <source>
        <dbReference type="HAMAP-Rule" id="MF_01416"/>
    </source>
</evidence>
<dbReference type="HAMAP" id="MF_01416">
    <property type="entry name" value="ATP_synth_delta_bact"/>
    <property type="match status" value="1"/>
</dbReference>
<dbReference type="Proteomes" id="UP000602381">
    <property type="component" value="Unassembled WGS sequence"/>
</dbReference>
<comment type="subcellular location">
    <subcellularLocation>
        <location evidence="8">Cell membrane</location>
        <topology evidence="8">Peripheral membrane protein</topology>
    </subcellularLocation>
    <subcellularLocation>
        <location evidence="1">Membrane</location>
    </subcellularLocation>
</comment>
<dbReference type="PROSITE" id="PS00389">
    <property type="entry name" value="ATPASE_DELTA"/>
    <property type="match status" value="1"/>
</dbReference>
<evidence type="ECO:0000256" key="3">
    <source>
        <dbReference type="ARBA" id="ARBA00022781"/>
    </source>
</evidence>
<keyword evidence="2 8" id="KW-0813">Transport</keyword>
<dbReference type="NCBIfam" id="TIGR01145">
    <property type="entry name" value="ATP_synt_delta"/>
    <property type="match status" value="1"/>
</dbReference>
<keyword evidence="6 8" id="KW-0139">CF(1)</keyword>
<reference evidence="10" key="1">
    <citation type="journal article" date="2019" name="Int. J. Syst. Evol. Microbiol.">
        <title>The Global Catalogue of Microorganisms (GCM) 10K type strain sequencing project: providing services to taxonomists for standard genome sequencing and annotation.</title>
        <authorList>
            <consortium name="The Broad Institute Genomics Platform"/>
            <consortium name="The Broad Institute Genome Sequencing Center for Infectious Disease"/>
            <person name="Wu L."/>
            <person name="Ma J."/>
        </authorList>
    </citation>
    <scope>NUCLEOTIDE SEQUENCE [LARGE SCALE GENOMIC DNA]</scope>
    <source>
        <strain evidence="10">JCM 17843</strain>
    </source>
</reference>
<dbReference type="EMBL" id="BMOV01000002">
    <property type="protein sequence ID" value="GGO07012.1"/>
    <property type="molecule type" value="Genomic_DNA"/>
</dbReference>
<comment type="function">
    <text evidence="8">This protein is part of the stalk that links CF(0) to CF(1). It either transmits conformational changes from CF(0) to CF(1) or is implicated in proton conduction.</text>
</comment>
<dbReference type="InterPro" id="IPR020781">
    <property type="entry name" value="ATPase_OSCP/d_CS"/>
</dbReference>
<dbReference type="PRINTS" id="PR00125">
    <property type="entry name" value="ATPASEDELTA"/>
</dbReference>
<evidence type="ECO:0000313" key="9">
    <source>
        <dbReference type="EMBL" id="GGO07012.1"/>
    </source>
</evidence>
<sequence length="185" mass="19304">MPAEKAIVSGLSGRYATALFELAQAQDALDTVESDLSKLKALMADGADFAAMVASPVLTRTQQGAMVASLAKPLGLSPLTMKFLGVLAQNRRLNTLAPAIRDFAALQAAHKGEVTADIRSARALTKTQMTALEAKLKSIAGRDVAINADVDPSLIGGLVIKLGSRMIDGSIATKLDSLERAMKGV</sequence>
<dbReference type="InterPro" id="IPR026015">
    <property type="entry name" value="ATP_synth_OSCP/delta_N_sf"/>
</dbReference>
<accession>A0ABQ2L959</accession>
<dbReference type="Gene3D" id="1.10.520.20">
    <property type="entry name" value="N-terminal domain of the delta subunit of the F1F0-ATP synthase"/>
    <property type="match status" value="1"/>
</dbReference>
<dbReference type="RefSeq" id="WP_150004191.1">
    <property type="nucleotide sequence ID" value="NZ_BMOV01000002.1"/>
</dbReference>
<keyword evidence="4 8" id="KW-0406">Ion transport</keyword>